<comment type="caution">
    <text evidence="6">The sequence shown here is derived from an EMBL/GenBank/DDBJ whole genome shotgun (WGS) entry which is preliminary data.</text>
</comment>
<dbReference type="CDD" id="cd00090">
    <property type="entry name" value="HTH_ARSR"/>
    <property type="match status" value="1"/>
</dbReference>
<evidence type="ECO:0000313" key="7">
    <source>
        <dbReference type="Proteomes" id="UP000295573"/>
    </source>
</evidence>
<evidence type="ECO:0000313" key="6">
    <source>
        <dbReference type="EMBL" id="TCO48245.1"/>
    </source>
</evidence>
<evidence type="ECO:0000256" key="4">
    <source>
        <dbReference type="SAM" id="MobiDB-lite"/>
    </source>
</evidence>
<dbReference type="Gene3D" id="1.10.10.10">
    <property type="entry name" value="Winged helix-like DNA-binding domain superfamily/Winged helix DNA-binding domain"/>
    <property type="match status" value="1"/>
</dbReference>
<dbReference type="SMART" id="SM00418">
    <property type="entry name" value="HTH_ARSR"/>
    <property type="match status" value="1"/>
</dbReference>
<dbReference type="GO" id="GO:0003700">
    <property type="term" value="F:DNA-binding transcription factor activity"/>
    <property type="evidence" value="ECO:0007669"/>
    <property type="project" value="InterPro"/>
</dbReference>
<dbReference type="InterPro" id="IPR011991">
    <property type="entry name" value="ArsR-like_HTH"/>
</dbReference>
<evidence type="ECO:0000259" key="5">
    <source>
        <dbReference type="PROSITE" id="PS50987"/>
    </source>
</evidence>
<dbReference type="GO" id="GO:0003677">
    <property type="term" value="F:DNA binding"/>
    <property type="evidence" value="ECO:0007669"/>
    <property type="project" value="UniProtKB-KW"/>
</dbReference>
<feature type="compositionally biased region" description="Basic and acidic residues" evidence="4">
    <location>
        <begin position="226"/>
        <end position="246"/>
    </location>
</feature>
<reference evidence="6 7" key="1">
    <citation type="journal article" date="2015" name="Stand. Genomic Sci.">
        <title>Genomic Encyclopedia of Bacterial and Archaeal Type Strains, Phase III: the genomes of soil and plant-associated and newly described type strains.</title>
        <authorList>
            <person name="Whitman W.B."/>
            <person name="Woyke T."/>
            <person name="Klenk H.P."/>
            <person name="Zhou Y."/>
            <person name="Lilburn T.G."/>
            <person name="Beck B.J."/>
            <person name="De Vos P."/>
            <person name="Vandamme P."/>
            <person name="Eisen J.A."/>
            <person name="Garrity G."/>
            <person name="Hugenholtz P."/>
            <person name="Kyrpides N.C."/>
        </authorList>
    </citation>
    <scope>NUCLEOTIDE SEQUENCE [LARGE SCALE GENOMIC DNA]</scope>
    <source>
        <strain evidence="6 7">VKM Ac-2541</strain>
    </source>
</reference>
<gene>
    <name evidence="6" type="ORF">EV646_10462</name>
</gene>
<dbReference type="InterPro" id="IPR001845">
    <property type="entry name" value="HTH_ArsR_DNA-bd_dom"/>
</dbReference>
<dbReference type="PRINTS" id="PR00778">
    <property type="entry name" value="HTHARSR"/>
</dbReference>
<keyword evidence="7" id="KW-1185">Reference proteome</keyword>
<dbReference type="InterPro" id="IPR036388">
    <property type="entry name" value="WH-like_DNA-bd_sf"/>
</dbReference>
<dbReference type="EMBL" id="SLWR01000004">
    <property type="protein sequence ID" value="TCO48245.1"/>
    <property type="molecule type" value="Genomic_DNA"/>
</dbReference>
<keyword evidence="2" id="KW-0238">DNA-binding</keyword>
<dbReference type="AlphaFoldDB" id="A0A4R2IZ11"/>
<dbReference type="Pfam" id="PF12840">
    <property type="entry name" value="HTH_20"/>
    <property type="match status" value="1"/>
</dbReference>
<sequence>MAPIGQLHLKAAGGAARRKGWRQGRPHLENWGRGSRLGSRLQGSSRSRLEVPGLDSPLKHVAGCPNFASCRARRPTAEAEAEAEAGRPPSCDQSGLHELLTDWLVSGSLPFVGTYGLVEAAGPVLDALGDPTRRAILETLRRGGPSSVSALAERIPVSRPAISQHLKVLGAVGLVDHESRGTRNIYRVDRTGLDELRDWLDQFWSDALDAYADHIRRTEVEHADVRRAEAEHADVRHAERTDERGSEAGQADEPAGEHRRMDERRGEAGHADDVLRPGKR</sequence>
<dbReference type="SUPFAM" id="SSF46785">
    <property type="entry name" value="Winged helix' DNA-binding domain"/>
    <property type="match status" value="1"/>
</dbReference>
<dbReference type="PROSITE" id="PS50987">
    <property type="entry name" value="HTH_ARSR_2"/>
    <property type="match status" value="1"/>
</dbReference>
<feature type="region of interest" description="Disordered" evidence="4">
    <location>
        <begin position="226"/>
        <end position="280"/>
    </location>
</feature>
<accession>A0A4R2IZ11</accession>
<evidence type="ECO:0000256" key="3">
    <source>
        <dbReference type="ARBA" id="ARBA00023163"/>
    </source>
</evidence>
<feature type="domain" description="HTH arsR-type" evidence="5">
    <location>
        <begin position="112"/>
        <end position="211"/>
    </location>
</feature>
<keyword evidence="1" id="KW-0805">Transcription regulation</keyword>
<feature type="region of interest" description="Disordered" evidence="4">
    <location>
        <begin position="11"/>
        <end position="46"/>
    </location>
</feature>
<evidence type="ECO:0000256" key="2">
    <source>
        <dbReference type="ARBA" id="ARBA00023125"/>
    </source>
</evidence>
<organism evidence="6 7">
    <name type="scientific">Kribbella antiqua</name>
    <dbReference type="NCBI Taxonomy" id="2512217"/>
    <lineage>
        <taxon>Bacteria</taxon>
        <taxon>Bacillati</taxon>
        <taxon>Actinomycetota</taxon>
        <taxon>Actinomycetes</taxon>
        <taxon>Propionibacteriales</taxon>
        <taxon>Kribbellaceae</taxon>
        <taxon>Kribbella</taxon>
    </lineage>
</organism>
<feature type="compositionally biased region" description="Low complexity" evidence="4">
    <location>
        <begin position="32"/>
        <end position="46"/>
    </location>
</feature>
<keyword evidence="3" id="KW-0804">Transcription</keyword>
<protein>
    <submittedName>
        <fullName evidence="6">Helix-turn-helix protein</fullName>
    </submittedName>
</protein>
<dbReference type="NCBIfam" id="NF033788">
    <property type="entry name" value="HTH_metalloreg"/>
    <property type="match status" value="1"/>
</dbReference>
<evidence type="ECO:0000256" key="1">
    <source>
        <dbReference type="ARBA" id="ARBA00023015"/>
    </source>
</evidence>
<dbReference type="PANTHER" id="PTHR33154">
    <property type="entry name" value="TRANSCRIPTIONAL REGULATOR, ARSR FAMILY"/>
    <property type="match status" value="1"/>
</dbReference>
<dbReference type="PANTHER" id="PTHR33154:SF33">
    <property type="entry name" value="TRANSCRIPTIONAL REPRESSOR SDPR"/>
    <property type="match status" value="1"/>
</dbReference>
<feature type="compositionally biased region" description="Basic residues" evidence="4">
    <location>
        <begin position="16"/>
        <end position="25"/>
    </location>
</feature>
<feature type="compositionally biased region" description="Basic and acidic residues" evidence="4">
    <location>
        <begin position="255"/>
        <end position="280"/>
    </location>
</feature>
<dbReference type="InterPro" id="IPR051081">
    <property type="entry name" value="HTH_MetalResp_TranReg"/>
</dbReference>
<dbReference type="Proteomes" id="UP000295573">
    <property type="component" value="Unassembled WGS sequence"/>
</dbReference>
<dbReference type="InterPro" id="IPR036390">
    <property type="entry name" value="WH_DNA-bd_sf"/>
</dbReference>
<name>A0A4R2IZ11_9ACTN</name>
<proteinExistence type="predicted"/>